<sequence length="193" mass="20675">MVFGGCRCRCVCRSQGAHGNARRTACSYTESESRTCLKTGFAYETTTSAPNSDNEAVIGASWTRGLVVQPLATGVTFIALLLSLSQHILVMLLASIAAALAGALHLISFFIQIALFARVKDKMNDLDIGASTKPAPGFWLVFVSLILCFLAACTVCFGRRRDQAHARTANAVSTGTLPADTEKSGGFFSRFRK</sequence>
<dbReference type="AlphaFoldDB" id="A0A4Y7THQ3"/>
<dbReference type="Pfam" id="PF06687">
    <property type="entry name" value="SUR7"/>
    <property type="match status" value="1"/>
</dbReference>
<dbReference type="Gene3D" id="1.20.140.150">
    <property type="match status" value="1"/>
</dbReference>
<keyword evidence="1" id="KW-0472">Membrane</keyword>
<evidence type="ECO:0000313" key="3">
    <source>
        <dbReference type="Proteomes" id="UP000298030"/>
    </source>
</evidence>
<evidence type="ECO:0000256" key="1">
    <source>
        <dbReference type="SAM" id="Phobius"/>
    </source>
</evidence>
<dbReference type="OrthoDB" id="2354757at2759"/>
<dbReference type="GO" id="GO:0032153">
    <property type="term" value="C:cell division site"/>
    <property type="evidence" value="ECO:0007669"/>
    <property type="project" value="TreeGrafter"/>
</dbReference>
<gene>
    <name evidence="2" type="ORF">FA13DRAFT_1729967</name>
</gene>
<dbReference type="GO" id="GO:0035838">
    <property type="term" value="C:growing cell tip"/>
    <property type="evidence" value="ECO:0007669"/>
    <property type="project" value="TreeGrafter"/>
</dbReference>
<protein>
    <submittedName>
        <fullName evidence="2">Uncharacterized protein</fullName>
    </submittedName>
</protein>
<dbReference type="PANTHER" id="PTHR28013">
    <property type="entry name" value="PROTEIN DCV1-RELATED"/>
    <property type="match status" value="1"/>
</dbReference>
<dbReference type="PANTHER" id="PTHR28013:SF4">
    <property type="entry name" value="MARVEL DOMAIN-CONTAINING PROTEIN"/>
    <property type="match status" value="1"/>
</dbReference>
<proteinExistence type="predicted"/>
<keyword evidence="3" id="KW-1185">Reference proteome</keyword>
<dbReference type="InterPro" id="IPR051380">
    <property type="entry name" value="pH-response_reg_palI/RIM9"/>
</dbReference>
<name>A0A4Y7THQ3_COPMI</name>
<accession>A0A4Y7THQ3</accession>
<dbReference type="EMBL" id="QPFP01000011">
    <property type="protein sequence ID" value="TEB33696.1"/>
    <property type="molecule type" value="Genomic_DNA"/>
</dbReference>
<dbReference type="InterPro" id="IPR009571">
    <property type="entry name" value="SUR7/Rim9-like_fungi"/>
</dbReference>
<dbReference type="GO" id="GO:0005886">
    <property type="term" value="C:plasma membrane"/>
    <property type="evidence" value="ECO:0007669"/>
    <property type="project" value="InterPro"/>
</dbReference>
<dbReference type="Proteomes" id="UP000298030">
    <property type="component" value="Unassembled WGS sequence"/>
</dbReference>
<keyword evidence="1" id="KW-1133">Transmembrane helix</keyword>
<keyword evidence="1" id="KW-0812">Transmembrane</keyword>
<reference evidence="2 3" key="1">
    <citation type="journal article" date="2019" name="Nat. Ecol. Evol.">
        <title>Megaphylogeny resolves global patterns of mushroom evolution.</title>
        <authorList>
            <person name="Varga T."/>
            <person name="Krizsan K."/>
            <person name="Foldi C."/>
            <person name="Dima B."/>
            <person name="Sanchez-Garcia M."/>
            <person name="Sanchez-Ramirez S."/>
            <person name="Szollosi G.J."/>
            <person name="Szarkandi J.G."/>
            <person name="Papp V."/>
            <person name="Albert L."/>
            <person name="Andreopoulos W."/>
            <person name="Angelini C."/>
            <person name="Antonin V."/>
            <person name="Barry K.W."/>
            <person name="Bougher N.L."/>
            <person name="Buchanan P."/>
            <person name="Buyck B."/>
            <person name="Bense V."/>
            <person name="Catcheside P."/>
            <person name="Chovatia M."/>
            <person name="Cooper J."/>
            <person name="Damon W."/>
            <person name="Desjardin D."/>
            <person name="Finy P."/>
            <person name="Geml J."/>
            <person name="Haridas S."/>
            <person name="Hughes K."/>
            <person name="Justo A."/>
            <person name="Karasinski D."/>
            <person name="Kautmanova I."/>
            <person name="Kiss B."/>
            <person name="Kocsube S."/>
            <person name="Kotiranta H."/>
            <person name="LaButti K.M."/>
            <person name="Lechner B.E."/>
            <person name="Liimatainen K."/>
            <person name="Lipzen A."/>
            <person name="Lukacs Z."/>
            <person name="Mihaltcheva S."/>
            <person name="Morgado L.N."/>
            <person name="Niskanen T."/>
            <person name="Noordeloos M.E."/>
            <person name="Ohm R.A."/>
            <person name="Ortiz-Santana B."/>
            <person name="Ovrebo C."/>
            <person name="Racz N."/>
            <person name="Riley R."/>
            <person name="Savchenko A."/>
            <person name="Shiryaev A."/>
            <person name="Soop K."/>
            <person name="Spirin V."/>
            <person name="Szebenyi C."/>
            <person name="Tomsovsky M."/>
            <person name="Tulloss R.E."/>
            <person name="Uehling J."/>
            <person name="Grigoriev I.V."/>
            <person name="Vagvolgyi C."/>
            <person name="Papp T."/>
            <person name="Martin F.M."/>
            <person name="Miettinen O."/>
            <person name="Hibbett D.S."/>
            <person name="Nagy L.G."/>
        </authorList>
    </citation>
    <scope>NUCLEOTIDE SEQUENCE [LARGE SCALE GENOMIC DNA]</scope>
    <source>
        <strain evidence="2 3">FP101781</strain>
    </source>
</reference>
<organism evidence="2 3">
    <name type="scientific">Coprinellus micaceus</name>
    <name type="common">Glistening ink-cap mushroom</name>
    <name type="synonym">Coprinus micaceus</name>
    <dbReference type="NCBI Taxonomy" id="71717"/>
    <lineage>
        <taxon>Eukaryota</taxon>
        <taxon>Fungi</taxon>
        <taxon>Dikarya</taxon>
        <taxon>Basidiomycota</taxon>
        <taxon>Agaricomycotina</taxon>
        <taxon>Agaricomycetes</taxon>
        <taxon>Agaricomycetidae</taxon>
        <taxon>Agaricales</taxon>
        <taxon>Agaricineae</taxon>
        <taxon>Psathyrellaceae</taxon>
        <taxon>Coprinellus</taxon>
    </lineage>
</organism>
<feature type="transmembrane region" description="Helical" evidence="1">
    <location>
        <begin position="137"/>
        <end position="157"/>
    </location>
</feature>
<dbReference type="STRING" id="71717.A0A4Y7THQ3"/>
<feature type="transmembrane region" description="Helical" evidence="1">
    <location>
        <begin position="89"/>
        <end position="117"/>
    </location>
</feature>
<comment type="caution">
    <text evidence="2">The sequence shown here is derived from an EMBL/GenBank/DDBJ whole genome shotgun (WGS) entry which is preliminary data.</text>
</comment>
<evidence type="ECO:0000313" key="2">
    <source>
        <dbReference type="EMBL" id="TEB33696.1"/>
    </source>
</evidence>